<keyword evidence="4" id="KW-1185">Reference proteome</keyword>
<dbReference type="SUPFAM" id="SSF51735">
    <property type="entry name" value="NAD(P)-binding Rossmann-fold domains"/>
    <property type="match status" value="1"/>
</dbReference>
<dbReference type="Proteomes" id="UP001206983">
    <property type="component" value="Unassembled WGS sequence"/>
</dbReference>
<accession>A0AAE3H8Z3</accession>
<evidence type="ECO:0000313" key="3">
    <source>
        <dbReference type="EMBL" id="MCQ6961812.1"/>
    </source>
</evidence>
<keyword evidence="1" id="KW-0520">NAD</keyword>
<dbReference type="AlphaFoldDB" id="A0AAE3H8Z3"/>
<feature type="domain" description="NAD(P)-binding" evidence="2">
    <location>
        <begin position="4"/>
        <end position="306"/>
    </location>
</feature>
<dbReference type="InterPro" id="IPR036291">
    <property type="entry name" value="NAD(P)-bd_dom_sf"/>
</dbReference>
<comment type="caution">
    <text evidence="3">The sequence shown here is derived from an EMBL/GenBank/DDBJ whole genome shotgun (WGS) entry which is preliminary data.</text>
</comment>
<dbReference type="EMBL" id="JTEO01000002">
    <property type="protein sequence ID" value="MCQ6961812.1"/>
    <property type="molecule type" value="Genomic_DNA"/>
</dbReference>
<dbReference type="RefSeq" id="WP_256621496.1">
    <property type="nucleotide sequence ID" value="NZ_JTEO01000002.1"/>
</dbReference>
<dbReference type="Gene3D" id="3.90.25.10">
    <property type="entry name" value="UDP-galactose 4-epimerase, domain 1"/>
    <property type="match status" value="1"/>
</dbReference>
<evidence type="ECO:0000256" key="1">
    <source>
        <dbReference type="ARBA" id="ARBA00023027"/>
    </source>
</evidence>
<gene>
    <name evidence="3" type="ORF">PV02_01015</name>
</gene>
<proteinExistence type="predicted"/>
<dbReference type="PANTHER" id="PTHR43574">
    <property type="entry name" value="EPIMERASE-RELATED"/>
    <property type="match status" value="1"/>
</dbReference>
<dbReference type="Pfam" id="PF16363">
    <property type="entry name" value="GDP_Man_Dehyd"/>
    <property type="match status" value="1"/>
</dbReference>
<sequence length="354" mass="40391">MAILLTGCAGFIGSHVLDRLLSMDEEVIGVDNFDSYYNPLIKGKNIEHNLNNKNFTLYNTDIRNIQEMDRIFSDNSIDTIVHLAARAGVRPSINDPMLYEDVNIKGTLNLLELSIKYNVGNFVFASTSSVYGANEKIPFSEEDNVDRSISPYAASKKACETFCYTYHHLYNLPVVCLRFFTVYGPRQRPEMAIHKFTQLIDEGREIEMYGDGSSRRDYTYIGDIVDGIVNATGIKEGYEIINLGNSDVVELRYLIRVIEQNLGKEARIKELPDQPGDVPITYADISKARSLIRYNPQVKIEEGIKRFVEWYRNERIVFQESDISEISKIIESHIPAVVQSPDEDRSKEKKYIAV</sequence>
<organism evidence="3 4">
    <name type="scientific">Methanolobus chelungpuianus</name>
    <dbReference type="NCBI Taxonomy" id="502115"/>
    <lineage>
        <taxon>Archaea</taxon>
        <taxon>Methanobacteriati</taxon>
        <taxon>Methanobacteriota</taxon>
        <taxon>Stenosarchaea group</taxon>
        <taxon>Methanomicrobia</taxon>
        <taxon>Methanosarcinales</taxon>
        <taxon>Methanosarcinaceae</taxon>
        <taxon>Methanolobus</taxon>
    </lineage>
</organism>
<dbReference type="InterPro" id="IPR016040">
    <property type="entry name" value="NAD(P)-bd_dom"/>
</dbReference>
<dbReference type="Gene3D" id="3.40.50.720">
    <property type="entry name" value="NAD(P)-binding Rossmann-like Domain"/>
    <property type="match status" value="1"/>
</dbReference>
<evidence type="ECO:0000259" key="2">
    <source>
        <dbReference type="Pfam" id="PF16363"/>
    </source>
</evidence>
<protein>
    <submittedName>
        <fullName evidence="3">Epimerase</fullName>
    </submittedName>
</protein>
<reference evidence="3 4" key="1">
    <citation type="journal article" date="2011" name="Appl. Environ. Microbiol.">
        <title>Methanogenic archaea isolated from Taiwan's Chelungpu fault.</title>
        <authorList>
            <person name="Wu S.Y."/>
            <person name="Lai M.C."/>
        </authorList>
    </citation>
    <scope>NUCLEOTIDE SEQUENCE [LARGE SCALE GENOMIC DNA]</scope>
    <source>
        <strain evidence="3 4">St545Mb</strain>
    </source>
</reference>
<dbReference type="PRINTS" id="PR01713">
    <property type="entry name" value="NUCEPIMERASE"/>
</dbReference>
<evidence type="ECO:0000313" key="4">
    <source>
        <dbReference type="Proteomes" id="UP001206983"/>
    </source>
</evidence>
<name>A0AAE3H8Z3_9EURY</name>